<reference evidence="16" key="1">
    <citation type="journal article" date="2013" name="Int. J. Syst. Evol. Microbiol.">
        <title>Polycladomyces abyssicola gen. nov., sp. nov., a thermophilic filamentous bacterium isolated from hemipelagic sediment.</title>
        <authorList>
            <person name="Tsubouchi T."/>
            <person name="Shimane Y."/>
            <person name="Mori K."/>
            <person name="Usui K."/>
            <person name="Hiraki T."/>
            <person name="Tame A."/>
            <person name="Uematsu K."/>
            <person name="Maruyama T."/>
            <person name="Hatada Y."/>
        </authorList>
    </citation>
    <scope>NUCLEOTIDE SEQUENCE</scope>
    <source>
        <strain evidence="16">JIR-001</strain>
    </source>
</reference>
<gene>
    <name evidence="11 16" type="primary">galK</name>
    <name evidence="16" type="ORF">JIR001_19870</name>
</gene>
<feature type="binding site" evidence="11">
    <location>
        <begin position="122"/>
        <end position="128"/>
    </location>
    <ligand>
        <name>ATP</name>
        <dbReference type="ChEBI" id="CHEBI:30616"/>
    </ligand>
</feature>
<dbReference type="InterPro" id="IPR022963">
    <property type="entry name" value="Galactokinase_bac"/>
</dbReference>
<evidence type="ECO:0000256" key="8">
    <source>
        <dbReference type="ARBA" id="ARBA00022842"/>
    </source>
</evidence>
<accession>A0A8D5UFL1</accession>
<dbReference type="EMBL" id="AP024601">
    <property type="protein sequence ID" value="BCU82204.1"/>
    <property type="molecule type" value="Genomic_DNA"/>
</dbReference>
<keyword evidence="4 11" id="KW-0479">Metal-binding</keyword>
<feature type="active site" description="Proton acceptor" evidence="11">
    <location>
        <position position="172"/>
    </location>
</feature>
<dbReference type="PROSITE" id="PS00106">
    <property type="entry name" value="GALACTOKINASE"/>
    <property type="match status" value="1"/>
</dbReference>
<dbReference type="Gene3D" id="3.30.230.10">
    <property type="match status" value="1"/>
</dbReference>
<comment type="similarity">
    <text evidence="1 11">Belongs to the GHMP kinase family. GalK subfamily.</text>
</comment>
<dbReference type="InterPro" id="IPR019741">
    <property type="entry name" value="Galactokinase_CS"/>
</dbReference>
<feature type="domain" description="GHMP kinase C-terminal" evidence="14">
    <location>
        <begin position="284"/>
        <end position="365"/>
    </location>
</feature>
<dbReference type="InterPro" id="IPR019539">
    <property type="entry name" value="GalKase_N"/>
</dbReference>
<dbReference type="GO" id="GO:0005524">
    <property type="term" value="F:ATP binding"/>
    <property type="evidence" value="ECO:0007669"/>
    <property type="project" value="UniProtKB-UniRule"/>
</dbReference>
<dbReference type="GO" id="GO:0006012">
    <property type="term" value="P:galactose metabolic process"/>
    <property type="evidence" value="ECO:0007669"/>
    <property type="project" value="UniProtKB-UniRule"/>
</dbReference>
<keyword evidence="7 11" id="KW-0067">ATP-binding</keyword>
<evidence type="ECO:0000259" key="13">
    <source>
        <dbReference type="Pfam" id="PF00288"/>
    </source>
</evidence>
<evidence type="ECO:0000256" key="10">
    <source>
        <dbReference type="ARBA" id="ARBA00023277"/>
    </source>
</evidence>
<dbReference type="InterPro" id="IPR006204">
    <property type="entry name" value="GHMP_kinase_N_dom"/>
</dbReference>
<dbReference type="Pfam" id="PF00288">
    <property type="entry name" value="GHMP_kinases_N"/>
    <property type="match status" value="1"/>
</dbReference>
<feature type="domain" description="GHMP kinase N-terminal" evidence="13">
    <location>
        <begin position="92"/>
        <end position="179"/>
    </location>
</feature>
<evidence type="ECO:0000256" key="4">
    <source>
        <dbReference type="ARBA" id="ARBA00022723"/>
    </source>
</evidence>
<dbReference type="GO" id="GO:0005829">
    <property type="term" value="C:cytosol"/>
    <property type="evidence" value="ECO:0007669"/>
    <property type="project" value="TreeGrafter"/>
</dbReference>
<feature type="binding site" evidence="11">
    <location>
        <position position="68"/>
    </location>
    <ligand>
        <name>ATP</name>
        <dbReference type="ChEBI" id="CHEBI:30616"/>
    </ligand>
</feature>
<feature type="binding site" evidence="11">
    <location>
        <position position="128"/>
    </location>
    <ligand>
        <name>Mg(2+)</name>
        <dbReference type="ChEBI" id="CHEBI:18420"/>
    </ligand>
</feature>
<evidence type="ECO:0000256" key="12">
    <source>
        <dbReference type="NCBIfam" id="TIGR00131"/>
    </source>
</evidence>
<keyword evidence="5 11" id="KW-0547">Nucleotide-binding</keyword>
<dbReference type="RefSeq" id="WP_212772567.1">
    <property type="nucleotide sequence ID" value="NZ_AP024601.1"/>
</dbReference>
<evidence type="ECO:0000259" key="14">
    <source>
        <dbReference type="Pfam" id="PF08544"/>
    </source>
</evidence>
<evidence type="ECO:0000256" key="9">
    <source>
        <dbReference type="ARBA" id="ARBA00023144"/>
    </source>
</evidence>
<dbReference type="EC" id="2.7.1.6" evidence="11 12"/>
<dbReference type="InterPro" id="IPR006203">
    <property type="entry name" value="GHMP_knse_ATP-bd_CS"/>
</dbReference>
<dbReference type="AlphaFoldDB" id="A0A8D5UFL1"/>
<evidence type="ECO:0000256" key="6">
    <source>
        <dbReference type="ARBA" id="ARBA00022777"/>
    </source>
</evidence>
<dbReference type="FunFam" id="3.30.230.10:FF:000017">
    <property type="entry name" value="Galactokinase"/>
    <property type="match status" value="1"/>
</dbReference>
<dbReference type="PRINTS" id="PR00473">
    <property type="entry name" value="GALCTOKINASE"/>
</dbReference>
<dbReference type="PROSITE" id="PS00627">
    <property type="entry name" value="GHMP_KINASES_ATP"/>
    <property type="match status" value="1"/>
</dbReference>
<dbReference type="InterPro" id="IPR014721">
    <property type="entry name" value="Ribsml_uS5_D2-typ_fold_subgr"/>
</dbReference>
<evidence type="ECO:0000313" key="17">
    <source>
        <dbReference type="Proteomes" id="UP000677436"/>
    </source>
</evidence>
<dbReference type="SUPFAM" id="SSF55060">
    <property type="entry name" value="GHMP Kinase, C-terminal domain"/>
    <property type="match status" value="1"/>
</dbReference>
<feature type="binding site" evidence="11">
    <location>
        <begin position="34"/>
        <end position="37"/>
    </location>
    <ligand>
        <name>substrate</name>
    </ligand>
</feature>
<evidence type="ECO:0000256" key="2">
    <source>
        <dbReference type="ARBA" id="ARBA00022490"/>
    </source>
</evidence>
<dbReference type="FunFam" id="3.30.70.890:FF:000001">
    <property type="entry name" value="Galactokinase"/>
    <property type="match status" value="1"/>
</dbReference>
<dbReference type="SUPFAM" id="SSF54211">
    <property type="entry name" value="Ribosomal protein S5 domain 2-like"/>
    <property type="match status" value="1"/>
</dbReference>
<dbReference type="HAMAP" id="MF_00246">
    <property type="entry name" value="Galactokinase"/>
    <property type="match status" value="1"/>
</dbReference>
<dbReference type="InterPro" id="IPR013750">
    <property type="entry name" value="GHMP_kinase_C_dom"/>
</dbReference>
<dbReference type="InterPro" id="IPR020568">
    <property type="entry name" value="Ribosomal_Su5_D2-typ_SF"/>
</dbReference>
<reference evidence="16" key="2">
    <citation type="journal article" date="2021" name="Microbiol. Resour. Announc.">
        <title>Complete Genome Sequence of Polycladomyces abyssicola JIR-001T, Isolated from Hemipelagic Sediment in Deep Seawater.</title>
        <authorList>
            <person name="Tsubouchi T."/>
            <person name="Kaneko Y."/>
        </authorList>
    </citation>
    <scope>NUCLEOTIDE SEQUENCE</scope>
    <source>
        <strain evidence="16">JIR-001</strain>
    </source>
</reference>
<dbReference type="Pfam" id="PF08544">
    <property type="entry name" value="GHMP_kinases_C"/>
    <property type="match status" value="1"/>
</dbReference>
<keyword evidence="2 11" id="KW-0963">Cytoplasm</keyword>
<comment type="pathway">
    <text evidence="11">Carbohydrate metabolism; galactose metabolism.</text>
</comment>
<dbReference type="PRINTS" id="PR00959">
    <property type="entry name" value="MEVGALKINASE"/>
</dbReference>
<dbReference type="KEGG" id="pabs:JIR001_19870"/>
<evidence type="ECO:0000256" key="3">
    <source>
        <dbReference type="ARBA" id="ARBA00022679"/>
    </source>
</evidence>
<comment type="subcellular location">
    <subcellularLocation>
        <location evidence="11">Cytoplasm</location>
    </subcellularLocation>
</comment>
<evidence type="ECO:0000256" key="7">
    <source>
        <dbReference type="ARBA" id="ARBA00022840"/>
    </source>
</evidence>
<dbReference type="InterPro" id="IPR036554">
    <property type="entry name" value="GHMP_kinase_C_sf"/>
</dbReference>
<comment type="function">
    <text evidence="11">Catalyzes the transfer of the gamma-phosphate of ATP to D-galactose to form alpha-D-galactose-1-phosphate (Gal-1-P).</text>
</comment>
<dbReference type="Gene3D" id="3.30.70.890">
    <property type="entry name" value="GHMP kinase, C-terminal domain"/>
    <property type="match status" value="1"/>
</dbReference>
<dbReference type="UniPathway" id="UPA00214"/>
<dbReference type="PANTHER" id="PTHR10457:SF7">
    <property type="entry name" value="GALACTOKINASE-RELATED"/>
    <property type="match status" value="1"/>
</dbReference>
<evidence type="ECO:0000256" key="1">
    <source>
        <dbReference type="ARBA" id="ARBA00006566"/>
    </source>
</evidence>
<feature type="binding site" evidence="11">
    <location>
        <position position="222"/>
    </location>
    <ligand>
        <name>substrate</name>
    </ligand>
</feature>
<dbReference type="InterPro" id="IPR000705">
    <property type="entry name" value="Galactokinase"/>
</dbReference>
<dbReference type="NCBIfam" id="TIGR00131">
    <property type="entry name" value="gal_kin"/>
    <property type="match status" value="1"/>
</dbReference>
<dbReference type="PANTHER" id="PTHR10457">
    <property type="entry name" value="MEVALONATE KINASE/GALACTOKINASE"/>
    <property type="match status" value="1"/>
</dbReference>
<feature type="domain" description="Galactokinase N-terminal" evidence="15">
    <location>
        <begin position="9"/>
        <end position="58"/>
    </location>
</feature>
<comment type="catalytic activity">
    <reaction evidence="11">
        <text>alpha-D-galactose + ATP = alpha-D-galactose 1-phosphate + ADP + H(+)</text>
        <dbReference type="Rhea" id="RHEA:13553"/>
        <dbReference type="ChEBI" id="CHEBI:15378"/>
        <dbReference type="ChEBI" id="CHEBI:28061"/>
        <dbReference type="ChEBI" id="CHEBI:30616"/>
        <dbReference type="ChEBI" id="CHEBI:58336"/>
        <dbReference type="ChEBI" id="CHEBI:456216"/>
        <dbReference type="EC" id="2.7.1.6"/>
    </reaction>
</comment>
<keyword evidence="9 11" id="KW-0299">Galactose metabolism</keyword>
<evidence type="ECO:0000313" key="16">
    <source>
        <dbReference type="EMBL" id="BCU82204.1"/>
    </source>
</evidence>
<organism evidence="16 17">
    <name type="scientific">Polycladomyces abyssicola</name>
    <dbReference type="NCBI Taxonomy" id="1125966"/>
    <lineage>
        <taxon>Bacteria</taxon>
        <taxon>Bacillati</taxon>
        <taxon>Bacillota</taxon>
        <taxon>Bacilli</taxon>
        <taxon>Bacillales</taxon>
        <taxon>Thermoactinomycetaceae</taxon>
        <taxon>Polycladomyces</taxon>
    </lineage>
</organism>
<evidence type="ECO:0000256" key="5">
    <source>
        <dbReference type="ARBA" id="ARBA00022741"/>
    </source>
</evidence>
<keyword evidence="3 11" id="KW-0808">Transferase</keyword>
<keyword evidence="10 11" id="KW-0119">Carbohydrate metabolism</keyword>
<dbReference type="Pfam" id="PF10509">
    <property type="entry name" value="GalKase_gal_bdg"/>
    <property type="match status" value="1"/>
</dbReference>
<protein>
    <recommendedName>
        <fullName evidence="11 12">Galactokinase</fullName>
        <ecNumber evidence="11 12">2.7.1.6</ecNumber>
    </recommendedName>
    <alternativeName>
        <fullName evidence="11">Galactose kinase</fullName>
    </alternativeName>
</protein>
<feature type="binding site" evidence="11">
    <location>
        <position position="160"/>
    </location>
    <ligand>
        <name>Mg(2+)</name>
        <dbReference type="ChEBI" id="CHEBI:18420"/>
    </ligand>
</feature>
<keyword evidence="17" id="KW-1185">Reference proteome</keyword>
<sequence>MAGENWFSEFERRFGDGGEVRVFFAPGRVNLIGEHTDYTGGYVFPAALTFGTWVMVRPRRDGWFRFASRQMEREVHCRVDEIRYRSEDGWANYPKGIIRQFLEQGVQMDGADMLFHGNIPMGSGLSSSASIEMATAVACQALAGTDWPMVELVKMAQRAENRFIGVQCGIMDQFASGMGRKDHAILLHCDTLRYRYAPLELGDYRLVITHTNKPRELADSKYNERRAECEEGFRQIRPWLENATCLGEVDVDTWQRVRERVSDPTIRKRLTHVVEENARVHASVEALEQGDLIAFGRLMMQSHESLRDLYEVTGKELDALFDAARQVDGCIGTRMTGAGFGGCTVSLVHLDALGTFQEEVGKQYERQTGLTPTFYTAEIGDGAHEVSEEVFTSWRFS</sequence>
<dbReference type="Proteomes" id="UP000677436">
    <property type="component" value="Chromosome"/>
</dbReference>
<proteinExistence type="inferred from homology"/>
<keyword evidence="6 11" id="KW-0418">Kinase</keyword>
<evidence type="ECO:0000256" key="11">
    <source>
        <dbReference type="HAMAP-Rule" id="MF_00246"/>
    </source>
</evidence>
<dbReference type="PIRSF" id="PIRSF000530">
    <property type="entry name" value="Galactokinase"/>
    <property type="match status" value="1"/>
</dbReference>
<dbReference type="NCBIfam" id="NF003705">
    <property type="entry name" value="PRK05322.1"/>
    <property type="match status" value="1"/>
</dbReference>
<dbReference type="InterPro" id="IPR006206">
    <property type="entry name" value="Mevalonate/galactokinase"/>
</dbReference>
<dbReference type="GO" id="GO:0004335">
    <property type="term" value="F:galactokinase activity"/>
    <property type="evidence" value="ECO:0007669"/>
    <property type="project" value="UniProtKB-UniRule"/>
</dbReference>
<evidence type="ECO:0000259" key="15">
    <source>
        <dbReference type="Pfam" id="PF10509"/>
    </source>
</evidence>
<keyword evidence="8 11" id="KW-0460">Magnesium</keyword>
<feature type="site" description="Transition state stabilizer" evidence="11">
    <location>
        <position position="28"/>
    </location>
</feature>
<name>A0A8D5UFL1_9BACL</name>
<dbReference type="GO" id="GO:0000287">
    <property type="term" value="F:magnesium ion binding"/>
    <property type="evidence" value="ECO:0007669"/>
    <property type="project" value="UniProtKB-UniRule"/>
</dbReference>